<protein>
    <recommendedName>
        <fullName evidence="9">Transmembrane protein 14</fullName>
    </recommendedName>
</protein>
<dbReference type="HOGENOM" id="CLU_096652_4_0_1"/>
<accession>M1V6D1</accession>
<comment type="subcellular location">
    <subcellularLocation>
        <location evidence="1">Membrane</location>
    </subcellularLocation>
</comment>
<sequence>MVNRFDWDAIDKPATGFGIAVALAGVAGYVRKRSTPSLVAGVGFGTGIAVAANMQPEKPVIATVLSALLTVSMLSRYLRSKKFIPSGLVAVAAAGMTGKFIVQLYDAGFRL</sequence>
<dbReference type="Gene3D" id="1.10.10.1740">
    <property type="entry name" value="Transmembrane protein 14-like"/>
    <property type="match status" value="1"/>
</dbReference>
<dbReference type="InterPro" id="IPR005349">
    <property type="entry name" value="TMEM14"/>
</dbReference>
<evidence type="ECO:0000256" key="1">
    <source>
        <dbReference type="ARBA" id="ARBA00004370"/>
    </source>
</evidence>
<dbReference type="GeneID" id="16992137"/>
<dbReference type="EMBL" id="AP006483">
    <property type="protein sequence ID" value="BAM78809.1"/>
    <property type="molecule type" value="Genomic_DNA"/>
</dbReference>
<keyword evidence="4 6" id="KW-1133">Transmembrane helix</keyword>
<dbReference type="PANTHER" id="PTHR12668:SF43">
    <property type="entry name" value="TRANSMEMBRANE PROTEIN 14 HOMOLOG"/>
    <property type="match status" value="1"/>
</dbReference>
<dbReference type="InterPro" id="IPR044890">
    <property type="entry name" value="TMEM14_sf"/>
</dbReference>
<evidence type="ECO:0000313" key="8">
    <source>
        <dbReference type="Proteomes" id="UP000007014"/>
    </source>
</evidence>
<keyword evidence="5 6" id="KW-0472">Membrane</keyword>
<evidence type="ECO:0000256" key="4">
    <source>
        <dbReference type="ARBA" id="ARBA00022989"/>
    </source>
</evidence>
<dbReference type="AlphaFoldDB" id="M1V6D1"/>
<feature type="transmembrane region" description="Helical" evidence="6">
    <location>
        <begin position="37"/>
        <end position="54"/>
    </location>
</feature>
<evidence type="ECO:0000256" key="6">
    <source>
        <dbReference type="SAM" id="Phobius"/>
    </source>
</evidence>
<evidence type="ECO:0008006" key="9">
    <source>
        <dbReference type="Google" id="ProtNLM"/>
    </source>
</evidence>
<name>M1V6D1_CYAM1</name>
<evidence type="ECO:0000256" key="3">
    <source>
        <dbReference type="ARBA" id="ARBA00022692"/>
    </source>
</evidence>
<evidence type="ECO:0000313" key="7">
    <source>
        <dbReference type="EMBL" id="BAM78809.1"/>
    </source>
</evidence>
<dbReference type="OMA" id="CATSALM"/>
<feature type="transmembrane region" description="Helical" evidence="6">
    <location>
        <begin position="85"/>
        <end position="105"/>
    </location>
</feature>
<keyword evidence="3 6" id="KW-0812">Transmembrane</keyword>
<evidence type="ECO:0000256" key="5">
    <source>
        <dbReference type="ARBA" id="ARBA00023136"/>
    </source>
</evidence>
<reference evidence="7 8" key="1">
    <citation type="journal article" date="2004" name="Nature">
        <title>Genome sequence of the ultrasmall unicellular red alga Cyanidioschyzon merolae 10D.</title>
        <authorList>
            <person name="Matsuzaki M."/>
            <person name="Misumi O."/>
            <person name="Shin-i T."/>
            <person name="Maruyama S."/>
            <person name="Takahara M."/>
            <person name="Miyagishima S."/>
            <person name="Mori T."/>
            <person name="Nishida K."/>
            <person name="Yagisawa F."/>
            <person name="Nishida K."/>
            <person name="Yoshida Y."/>
            <person name="Nishimura Y."/>
            <person name="Nakao S."/>
            <person name="Kobayashi T."/>
            <person name="Momoyama Y."/>
            <person name="Higashiyama T."/>
            <person name="Minoda A."/>
            <person name="Sano M."/>
            <person name="Nomoto H."/>
            <person name="Oishi K."/>
            <person name="Hayashi H."/>
            <person name="Ohta F."/>
            <person name="Nishizaka S."/>
            <person name="Haga S."/>
            <person name="Miura S."/>
            <person name="Morishita T."/>
            <person name="Kabeya Y."/>
            <person name="Terasawa K."/>
            <person name="Suzuki Y."/>
            <person name="Ishii Y."/>
            <person name="Asakawa S."/>
            <person name="Takano H."/>
            <person name="Ohta N."/>
            <person name="Kuroiwa H."/>
            <person name="Tanaka K."/>
            <person name="Shimizu N."/>
            <person name="Sugano S."/>
            <person name="Sato N."/>
            <person name="Nozaki H."/>
            <person name="Ogasawara N."/>
            <person name="Kohara Y."/>
            <person name="Kuroiwa T."/>
        </authorList>
    </citation>
    <scope>NUCLEOTIDE SEQUENCE [LARGE SCALE GENOMIC DNA]</scope>
    <source>
        <strain evidence="7 8">10D</strain>
    </source>
</reference>
<comment type="similarity">
    <text evidence="2">Belongs to the TMEM14 family.</text>
</comment>
<organism evidence="7 8">
    <name type="scientific">Cyanidioschyzon merolae (strain NIES-3377 / 10D)</name>
    <name type="common">Unicellular red alga</name>
    <dbReference type="NCBI Taxonomy" id="280699"/>
    <lineage>
        <taxon>Eukaryota</taxon>
        <taxon>Rhodophyta</taxon>
        <taxon>Bangiophyceae</taxon>
        <taxon>Cyanidiales</taxon>
        <taxon>Cyanidiaceae</taxon>
        <taxon>Cyanidioschyzon</taxon>
    </lineage>
</organism>
<dbReference type="GO" id="GO:0016020">
    <property type="term" value="C:membrane"/>
    <property type="evidence" value="ECO:0007669"/>
    <property type="project" value="UniProtKB-SubCell"/>
</dbReference>
<reference evidence="7 8" key="2">
    <citation type="journal article" date="2007" name="BMC Biol.">
        <title>A 100%-complete sequence reveals unusually simple genomic features in the hot-spring red alga Cyanidioschyzon merolae.</title>
        <authorList>
            <person name="Nozaki H."/>
            <person name="Takano H."/>
            <person name="Misumi O."/>
            <person name="Terasawa K."/>
            <person name="Matsuzaki M."/>
            <person name="Maruyama S."/>
            <person name="Nishida K."/>
            <person name="Yagisawa F."/>
            <person name="Yoshida Y."/>
            <person name="Fujiwara T."/>
            <person name="Takio S."/>
            <person name="Tamura K."/>
            <person name="Chung S.J."/>
            <person name="Nakamura S."/>
            <person name="Kuroiwa H."/>
            <person name="Tanaka K."/>
            <person name="Sato N."/>
            <person name="Kuroiwa T."/>
        </authorList>
    </citation>
    <scope>NUCLEOTIDE SEQUENCE [LARGE SCALE GENOMIC DNA]</scope>
    <source>
        <strain evidence="7 8">10D</strain>
    </source>
</reference>
<dbReference type="RefSeq" id="XP_005535095.1">
    <property type="nucleotide sequence ID" value="XM_005535038.1"/>
</dbReference>
<dbReference type="Gramene" id="CMA115CT">
    <property type="protein sequence ID" value="CMA115CT"/>
    <property type="gene ID" value="CMA115C"/>
</dbReference>
<dbReference type="OrthoDB" id="5620at2759"/>
<keyword evidence="8" id="KW-1185">Reference proteome</keyword>
<dbReference type="Proteomes" id="UP000007014">
    <property type="component" value="Chromosome 1"/>
</dbReference>
<dbReference type="PANTHER" id="PTHR12668">
    <property type="entry name" value="TRANSMEMBRANE PROTEIN 14, 15"/>
    <property type="match status" value="1"/>
</dbReference>
<proteinExistence type="inferred from homology"/>
<dbReference type="Pfam" id="PF03647">
    <property type="entry name" value="Tmemb_14"/>
    <property type="match status" value="1"/>
</dbReference>
<evidence type="ECO:0000256" key="2">
    <source>
        <dbReference type="ARBA" id="ARBA00007590"/>
    </source>
</evidence>
<gene>
    <name evidence="7" type="ORF">CYME_CMA115C</name>
</gene>
<feature type="transmembrane region" description="Helical" evidence="6">
    <location>
        <begin position="12"/>
        <end position="30"/>
    </location>
</feature>
<dbReference type="KEGG" id="cme:CYME_CMA115C"/>
<feature type="transmembrane region" description="Helical" evidence="6">
    <location>
        <begin position="60"/>
        <end position="78"/>
    </location>
</feature>